<feature type="transmembrane region" description="Helical" evidence="6">
    <location>
        <begin position="167"/>
        <end position="185"/>
    </location>
</feature>
<dbReference type="AlphaFoldDB" id="A0A6J6E3Q2"/>
<dbReference type="EMBL" id="CAEZTR010000021">
    <property type="protein sequence ID" value="CAB4571012.1"/>
    <property type="molecule type" value="Genomic_DNA"/>
</dbReference>
<organism evidence="7">
    <name type="scientific">freshwater metagenome</name>
    <dbReference type="NCBI Taxonomy" id="449393"/>
    <lineage>
        <taxon>unclassified sequences</taxon>
        <taxon>metagenomes</taxon>
        <taxon>ecological metagenomes</taxon>
    </lineage>
</organism>
<evidence type="ECO:0000313" key="7">
    <source>
        <dbReference type="EMBL" id="CAB4571012.1"/>
    </source>
</evidence>
<evidence type="ECO:0000256" key="3">
    <source>
        <dbReference type="ARBA" id="ARBA00022692"/>
    </source>
</evidence>
<name>A0A6J6E3Q2_9ZZZZ</name>
<dbReference type="InterPro" id="IPR032808">
    <property type="entry name" value="DoxX"/>
</dbReference>
<evidence type="ECO:0000256" key="2">
    <source>
        <dbReference type="ARBA" id="ARBA00022475"/>
    </source>
</evidence>
<evidence type="ECO:0000256" key="1">
    <source>
        <dbReference type="ARBA" id="ARBA00004651"/>
    </source>
</evidence>
<reference evidence="7" key="1">
    <citation type="submission" date="2020-05" db="EMBL/GenBank/DDBJ databases">
        <authorList>
            <person name="Chiriac C."/>
            <person name="Salcher M."/>
            <person name="Ghai R."/>
            <person name="Kavagutti S V."/>
        </authorList>
    </citation>
    <scope>NUCLEOTIDE SEQUENCE</scope>
</reference>
<dbReference type="InterPro" id="IPR051907">
    <property type="entry name" value="DoxX-like_oxidoreductase"/>
</dbReference>
<dbReference type="PANTHER" id="PTHR33452:SF1">
    <property type="entry name" value="INNER MEMBRANE PROTEIN YPHA-RELATED"/>
    <property type="match status" value="1"/>
</dbReference>
<evidence type="ECO:0000256" key="6">
    <source>
        <dbReference type="SAM" id="Phobius"/>
    </source>
</evidence>
<keyword evidence="3 6" id="KW-0812">Transmembrane</keyword>
<keyword evidence="4 6" id="KW-1133">Transmembrane helix</keyword>
<accession>A0A6J6E3Q2</accession>
<gene>
    <name evidence="7" type="ORF">UFOPK1711_00506</name>
</gene>
<dbReference type="Pfam" id="PF07681">
    <property type="entry name" value="DoxX"/>
    <property type="match status" value="1"/>
</dbReference>
<comment type="subcellular location">
    <subcellularLocation>
        <location evidence="1">Cell membrane</location>
        <topology evidence="1">Multi-pass membrane protein</topology>
    </subcellularLocation>
</comment>
<keyword evidence="5 6" id="KW-0472">Membrane</keyword>
<feature type="transmembrane region" description="Helical" evidence="6">
    <location>
        <begin position="97"/>
        <end position="115"/>
    </location>
</feature>
<sequence>MFAQMVDMTLTVDHGHMYHGDEIINGLNLGLLIIRVVVGVTLATHGLNKIFGGGKIAGTAGWFGSMGMKMPKANAWIAALTEIGSGALLALGFLTPLAAAGMVAIMVVALITTHRKNGWFIFNPGGGIEYVVVLAAVGIGLACTGAGEWSIDHAADINWAGVPKGLIIVLVAGIGGGLLQLATFWRPKSVASN</sequence>
<dbReference type="PANTHER" id="PTHR33452">
    <property type="entry name" value="OXIDOREDUCTASE CATD-RELATED"/>
    <property type="match status" value="1"/>
</dbReference>
<keyword evidence="2" id="KW-1003">Cell membrane</keyword>
<proteinExistence type="predicted"/>
<dbReference type="GO" id="GO:0005886">
    <property type="term" value="C:plasma membrane"/>
    <property type="evidence" value="ECO:0007669"/>
    <property type="project" value="UniProtKB-SubCell"/>
</dbReference>
<evidence type="ECO:0000256" key="4">
    <source>
        <dbReference type="ARBA" id="ARBA00022989"/>
    </source>
</evidence>
<feature type="transmembrane region" description="Helical" evidence="6">
    <location>
        <begin position="127"/>
        <end position="147"/>
    </location>
</feature>
<protein>
    <submittedName>
        <fullName evidence="7">Unannotated protein</fullName>
    </submittedName>
</protein>
<feature type="transmembrane region" description="Helical" evidence="6">
    <location>
        <begin position="23"/>
        <end position="43"/>
    </location>
</feature>
<evidence type="ECO:0000256" key="5">
    <source>
        <dbReference type="ARBA" id="ARBA00023136"/>
    </source>
</evidence>